<evidence type="ECO:0000313" key="3">
    <source>
        <dbReference type="EMBL" id="NKZ19187.1"/>
    </source>
</evidence>
<dbReference type="AlphaFoldDB" id="A0A846ZBK6"/>
<dbReference type="Pfam" id="PF13020">
    <property type="entry name" value="NOV_C"/>
    <property type="match status" value="1"/>
</dbReference>
<dbReference type="InterPro" id="IPR021961">
    <property type="entry name" value="McrB_DNA-bd"/>
</dbReference>
<dbReference type="EMBL" id="JAAXPO010000012">
    <property type="protein sequence ID" value="NKZ19187.1"/>
    <property type="molecule type" value="Genomic_DNA"/>
</dbReference>
<reference evidence="3 4" key="1">
    <citation type="submission" date="2020-04" db="EMBL/GenBank/DDBJ databases">
        <title>MicrobeNet Type strains.</title>
        <authorList>
            <person name="Nicholson A.C."/>
        </authorList>
    </citation>
    <scope>NUCLEOTIDE SEQUENCE [LARGE SCALE GENOMIC DNA]</scope>
    <source>
        <strain evidence="3 4">CCUG 54536</strain>
    </source>
</reference>
<evidence type="ECO:0000313" key="4">
    <source>
        <dbReference type="Proteomes" id="UP000590460"/>
    </source>
</evidence>
<feature type="domain" description="Type IV methyl-directed restriction enzyme EcoKMcrB subunit DNA-binding" evidence="1">
    <location>
        <begin position="10"/>
        <end position="191"/>
    </location>
</feature>
<feature type="domain" description="Protein NO VEIN C-terminal" evidence="2">
    <location>
        <begin position="267"/>
        <end position="356"/>
    </location>
</feature>
<protein>
    <submittedName>
        <fullName evidence="3">DUF3578 domain-containing protein</fullName>
    </submittedName>
</protein>
<proteinExistence type="predicted"/>
<dbReference type="Proteomes" id="UP000590460">
    <property type="component" value="Unassembled WGS sequence"/>
</dbReference>
<accession>A0A846ZBK6</accession>
<evidence type="ECO:0000259" key="2">
    <source>
        <dbReference type="Pfam" id="PF13020"/>
    </source>
</evidence>
<comment type="caution">
    <text evidence="3">The sequence shown here is derived from an EMBL/GenBank/DDBJ whole genome shotgun (WGS) entry which is preliminary data.</text>
</comment>
<sequence length="395" mass="45367">MSIRKILETVLYNYVEETNNEFKDNRIAKLLRSGLRTAVSNDLITGNIITKGSAGRGKWATAPWIAIFDAEISTSAAKGFDIVYLFSPDMSRVYLSLNQGWTFFNENYGNNAEKTIKKVASYWQNTLANRTDRMTIDPIDLTSALPRKNNLVTGYELGNIFSIKYERDNLPKDDQLLTDLKDMLFCLNEIKSDLINENDFKQNIDFILTQDLNLNPRLSNNSIKKIAKKLPDVTLIEESSLKETDKKGRKIDYVTLQKQNSMIGFLGEKIVLNYEQRKLKEYPSLSEKIKHVSQTRGDGLGFDILSFNTEGQEIYIEVKTTSQGKSAPFYMSDNEVNFAKKHPDNYVIYRVYNFTDLNEANDIEFFKLTGHDMENVELKPVSFLATVNNFNNRYD</sequence>
<dbReference type="Pfam" id="PF12102">
    <property type="entry name" value="MrcB_N"/>
    <property type="match status" value="1"/>
</dbReference>
<organism evidence="3 4">
    <name type="scientific">Leuconostoc holzapfelii</name>
    <dbReference type="NCBI Taxonomy" id="434464"/>
    <lineage>
        <taxon>Bacteria</taxon>
        <taxon>Bacillati</taxon>
        <taxon>Bacillota</taxon>
        <taxon>Bacilli</taxon>
        <taxon>Lactobacillales</taxon>
        <taxon>Lactobacillaceae</taxon>
        <taxon>Leuconostoc</taxon>
    </lineage>
</organism>
<name>A0A846ZBK6_9LACO</name>
<dbReference type="RefSeq" id="WP_168677888.1">
    <property type="nucleotide sequence ID" value="NZ_BPKV01000017.1"/>
</dbReference>
<dbReference type="InterPro" id="IPR024975">
    <property type="entry name" value="NOV_C"/>
</dbReference>
<gene>
    <name evidence="3" type="ORF">HF966_08405</name>
</gene>
<dbReference type="Gene3D" id="3.30.920.90">
    <property type="match status" value="1"/>
</dbReference>
<evidence type="ECO:0000259" key="1">
    <source>
        <dbReference type="Pfam" id="PF12102"/>
    </source>
</evidence>